<evidence type="ECO:0000313" key="1">
    <source>
        <dbReference type="EMBL" id="GGE30156.1"/>
    </source>
</evidence>
<dbReference type="AlphaFoldDB" id="A0A8J2VL35"/>
<keyword evidence="2" id="KW-1185">Reference proteome</keyword>
<comment type="caution">
    <text evidence="1">The sequence shown here is derived from an EMBL/GenBank/DDBJ whole genome shotgun (WGS) entry which is preliminary data.</text>
</comment>
<organism evidence="1 2">
    <name type="scientific">Marinithermofilum abyssi</name>
    <dbReference type="NCBI Taxonomy" id="1571185"/>
    <lineage>
        <taxon>Bacteria</taxon>
        <taxon>Bacillati</taxon>
        <taxon>Bacillota</taxon>
        <taxon>Bacilli</taxon>
        <taxon>Bacillales</taxon>
        <taxon>Thermoactinomycetaceae</taxon>
        <taxon>Marinithermofilum</taxon>
    </lineage>
</organism>
<evidence type="ECO:0000313" key="2">
    <source>
        <dbReference type="Proteomes" id="UP000625210"/>
    </source>
</evidence>
<protein>
    <submittedName>
        <fullName evidence="1">Uncharacterized protein</fullName>
    </submittedName>
</protein>
<name>A0A8J2VL35_9BACL</name>
<reference evidence="1" key="2">
    <citation type="submission" date="2020-09" db="EMBL/GenBank/DDBJ databases">
        <authorList>
            <person name="Sun Q."/>
            <person name="Zhou Y."/>
        </authorList>
    </citation>
    <scope>NUCLEOTIDE SEQUENCE</scope>
    <source>
        <strain evidence="1">CGMCC 1.15179</strain>
    </source>
</reference>
<gene>
    <name evidence="1" type="ORF">GCM10011571_35440</name>
</gene>
<accession>A0A8J2VL35</accession>
<dbReference type="EMBL" id="BMHQ01000027">
    <property type="protein sequence ID" value="GGE30156.1"/>
    <property type="molecule type" value="Genomic_DNA"/>
</dbReference>
<sequence length="105" mass="12445">MYTNLIEIIHSRAEKKRRHLEDITIPLKEIHHVELYKPRWPFSKGYIRFSLDGSYHVKKDSRSAGLESFSMLCSTMKEYKILEKIKREVETKIAVFKKDMLAEGT</sequence>
<dbReference type="Proteomes" id="UP000625210">
    <property type="component" value="Unassembled WGS sequence"/>
</dbReference>
<reference evidence="1" key="1">
    <citation type="journal article" date="2014" name="Int. J. Syst. Evol. Microbiol.">
        <title>Complete genome sequence of Corynebacterium casei LMG S-19264T (=DSM 44701T), isolated from a smear-ripened cheese.</title>
        <authorList>
            <consortium name="US DOE Joint Genome Institute (JGI-PGF)"/>
            <person name="Walter F."/>
            <person name="Albersmeier A."/>
            <person name="Kalinowski J."/>
            <person name="Ruckert C."/>
        </authorList>
    </citation>
    <scope>NUCLEOTIDE SEQUENCE</scope>
    <source>
        <strain evidence="1">CGMCC 1.15179</strain>
    </source>
</reference>
<proteinExistence type="predicted"/>